<keyword evidence="1" id="KW-0808">Transferase</keyword>
<sequence length="273" mass="30453">MTDIGVRRRALFQRRADQPAAGADADNSDEASPVPRKIWRISTFLKRYDPWPRRIATVAVIAALWPIVMTFVYAVVPPPASNLMITRLVNGNGITYDWVSLDEISPHLPRAVVSSEDARFCSHNGVDWIEFGDVLDEATDGDGEGPVRGASTISMQAAKNLFLWDGRSPVRKALELPLAYWMDLIWTKRRMIEIYLNIVEWAPGVYGAEAAAQYHFKKPAAKLSKREAALLAAVLPNPIKRNAGKPSKRVNRIAQRIMARMNMIGPYVTCLGL</sequence>
<accession>A0ACC5R6V8</accession>
<evidence type="ECO:0000313" key="1">
    <source>
        <dbReference type="EMBL" id="MBK1868308.1"/>
    </source>
</evidence>
<keyword evidence="2" id="KW-1185">Reference proteome</keyword>
<comment type="caution">
    <text evidence="1">The sequence shown here is derived from an EMBL/GenBank/DDBJ whole genome shotgun (WGS) entry which is preliminary data.</text>
</comment>
<keyword evidence="1" id="KW-0328">Glycosyltransferase</keyword>
<organism evidence="1 2">
    <name type="scientific">Taklimakanibacter albus</name>
    <dbReference type="NCBI Taxonomy" id="2800327"/>
    <lineage>
        <taxon>Bacteria</taxon>
        <taxon>Pseudomonadati</taxon>
        <taxon>Pseudomonadota</taxon>
        <taxon>Alphaproteobacteria</taxon>
        <taxon>Hyphomicrobiales</taxon>
        <taxon>Aestuariivirgaceae</taxon>
        <taxon>Taklimakanibacter</taxon>
    </lineage>
</organism>
<evidence type="ECO:0000313" key="2">
    <source>
        <dbReference type="Proteomes" id="UP000616151"/>
    </source>
</evidence>
<name>A0ACC5R6V8_9HYPH</name>
<protein>
    <submittedName>
        <fullName evidence="1">Monofunctional biosynthetic peptidoglycan transglycosylase</fullName>
        <ecNumber evidence="1">2.4.1.129</ecNumber>
    </submittedName>
</protein>
<dbReference type="EC" id="2.4.1.129" evidence="1"/>
<dbReference type="EMBL" id="JAENHL010000007">
    <property type="protein sequence ID" value="MBK1868308.1"/>
    <property type="molecule type" value="Genomic_DNA"/>
</dbReference>
<reference evidence="1" key="1">
    <citation type="submission" date="2021-01" db="EMBL/GenBank/DDBJ databases">
        <authorList>
            <person name="Sun Q."/>
        </authorList>
    </citation>
    <scope>NUCLEOTIDE SEQUENCE</scope>
    <source>
        <strain evidence="1">YIM B02566</strain>
    </source>
</reference>
<gene>
    <name evidence="1" type="primary">mtgA</name>
    <name evidence="1" type="ORF">JHL16_18290</name>
</gene>
<proteinExistence type="predicted"/>
<dbReference type="Proteomes" id="UP000616151">
    <property type="component" value="Unassembled WGS sequence"/>
</dbReference>